<evidence type="ECO:0000313" key="1">
    <source>
        <dbReference type="EMBL" id="HHI88978.1"/>
    </source>
</evidence>
<dbReference type="AlphaFoldDB" id="A0A7V5U1A3"/>
<dbReference type="EMBL" id="DROP01000229">
    <property type="protein sequence ID" value="HHI88978.1"/>
    <property type="molecule type" value="Genomic_DNA"/>
</dbReference>
<dbReference type="Gene3D" id="3.40.50.150">
    <property type="entry name" value="Vaccinia Virus protein VP39"/>
    <property type="match status" value="1"/>
</dbReference>
<reference evidence="1" key="1">
    <citation type="journal article" date="2020" name="mSystems">
        <title>Genome- and Community-Level Interaction Insights into Carbon Utilization and Element Cycling Functions of Hydrothermarchaeota in Hydrothermal Sediment.</title>
        <authorList>
            <person name="Zhou Z."/>
            <person name="Liu Y."/>
            <person name="Xu W."/>
            <person name="Pan J."/>
            <person name="Luo Z.H."/>
            <person name="Li M."/>
        </authorList>
    </citation>
    <scope>NUCLEOTIDE SEQUENCE [LARGE SCALE GENOMIC DNA]</scope>
    <source>
        <strain evidence="1">HyVt-538</strain>
    </source>
</reference>
<feature type="non-terminal residue" evidence="1">
    <location>
        <position position="113"/>
    </location>
</feature>
<proteinExistence type="predicted"/>
<sequence>MNAPAPLTATPPARLDWRAHDQPVARDFEDIYYSTDGGLEECREVFLRACQLPDAWRGKDVFVIGELGFGTGLNFLTTLKLWQETARAGQRLVYISVEGFPLDKDQLIRALSG</sequence>
<name>A0A7V5U1A3_9PROT</name>
<comment type="caution">
    <text evidence="1">The sequence shown here is derived from an EMBL/GenBank/DDBJ whole genome shotgun (WGS) entry which is preliminary data.</text>
</comment>
<dbReference type="Proteomes" id="UP000885806">
    <property type="component" value="Unassembled WGS sequence"/>
</dbReference>
<dbReference type="InterPro" id="IPR029063">
    <property type="entry name" value="SAM-dependent_MTases_sf"/>
</dbReference>
<protein>
    <submittedName>
        <fullName evidence="1">FAD-dependent cmnm(5)s(2)U34 oxidoreductase</fullName>
    </submittedName>
</protein>
<organism evidence="1">
    <name type="scientific">Hellea balneolensis</name>
    <dbReference type="NCBI Taxonomy" id="287478"/>
    <lineage>
        <taxon>Bacteria</taxon>
        <taxon>Pseudomonadati</taxon>
        <taxon>Pseudomonadota</taxon>
        <taxon>Alphaproteobacteria</taxon>
        <taxon>Maricaulales</taxon>
        <taxon>Robiginitomaculaceae</taxon>
        <taxon>Hellea</taxon>
    </lineage>
</organism>
<accession>A0A7V5U1A3</accession>
<gene>
    <name evidence="1" type="ORF">ENK01_03405</name>
</gene>